<accession>A0A5M9WYX8</accession>
<name>A0A5M9WYX8_PAEAM</name>
<protein>
    <recommendedName>
        <fullName evidence="1">DUF4935 domain-containing protein</fullName>
    </recommendedName>
</protein>
<dbReference type="RefSeq" id="WP_123066434.1">
    <property type="nucleotide sequence ID" value="NZ_RIAS01000016.1"/>
</dbReference>
<dbReference type="InterPro" id="IPR032557">
    <property type="entry name" value="DUF4935"/>
</dbReference>
<dbReference type="Proteomes" id="UP000323664">
    <property type="component" value="Unassembled WGS sequence"/>
</dbReference>
<evidence type="ECO:0000259" key="1">
    <source>
        <dbReference type="Pfam" id="PF16289"/>
    </source>
</evidence>
<dbReference type="AlphaFoldDB" id="A0A5M9WYX8"/>
<comment type="caution">
    <text evidence="2">The sequence shown here is derived from an EMBL/GenBank/DDBJ whole genome shotgun (WGS) entry which is preliminary data.</text>
</comment>
<gene>
    <name evidence="2" type="ORF">EC604_23220</name>
</gene>
<sequence>MKTYFYALMKETQGKDEYLQKNGFFSGEEKDFEEFSTPDKPQGYENLEYKMVYLEIERITEINYLLLDTNVWLYLLNNYYNDNGKLLNALLKLCVNKKVQLVHSDQVEEEFKRNYDNVFNKVMQSYDTKIDQFIDVVSKLDMSAYHAEQWFKKVKSAKDTYISDSYGVRLELILRVFEEFQSFPIETTDKVKIRAAELALNKESPFFGSIDAPEKKEKKADSSVKNSMGDAIIFLSYLEFIKGKRYQSAFFISANSTDFCGAGTNTLHSNLKELIINENINLNFDISLAKYINQIDAEILKVQPLPMLAFKCTLCNTTYNINGNQFVARSTYSNWQQVWWHQCPHCFTTYETNEEFNID</sequence>
<reference evidence="2 3" key="1">
    <citation type="journal article" date="2019" name="J. Ind. Microbiol. Biotechnol.">
        <title>Paenibacillus amylolyticus 27C64 has a diverse set of carbohydrate-active enzymes and complete pectin deconstruction system.</title>
        <authorList>
            <person name="Keggi C."/>
            <person name="Doran-Peterson J."/>
        </authorList>
    </citation>
    <scope>NUCLEOTIDE SEQUENCE [LARGE SCALE GENOMIC DNA]</scope>
    <source>
        <strain evidence="2 3">27C64</strain>
    </source>
</reference>
<proteinExistence type="predicted"/>
<dbReference type="Pfam" id="PF16289">
    <property type="entry name" value="PIN_12"/>
    <property type="match status" value="1"/>
</dbReference>
<evidence type="ECO:0000313" key="2">
    <source>
        <dbReference type="EMBL" id="KAA8786742.1"/>
    </source>
</evidence>
<evidence type="ECO:0000313" key="3">
    <source>
        <dbReference type="Proteomes" id="UP000323664"/>
    </source>
</evidence>
<feature type="domain" description="DUF4935" evidence="1">
    <location>
        <begin position="66"/>
        <end position="259"/>
    </location>
</feature>
<organism evidence="2 3">
    <name type="scientific">Paenibacillus amylolyticus</name>
    <dbReference type="NCBI Taxonomy" id="1451"/>
    <lineage>
        <taxon>Bacteria</taxon>
        <taxon>Bacillati</taxon>
        <taxon>Bacillota</taxon>
        <taxon>Bacilli</taxon>
        <taxon>Bacillales</taxon>
        <taxon>Paenibacillaceae</taxon>
        <taxon>Paenibacillus</taxon>
    </lineage>
</organism>
<dbReference type="EMBL" id="RIAS01000016">
    <property type="protein sequence ID" value="KAA8786742.1"/>
    <property type="molecule type" value="Genomic_DNA"/>
</dbReference>
<dbReference type="OrthoDB" id="2779996at2"/>